<dbReference type="Proteomes" id="UP000324133">
    <property type="component" value="Unassembled WGS sequence"/>
</dbReference>
<proteinExistence type="predicted"/>
<dbReference type="AlphaFoldDB" id="A0A5B6TQ33"/>
<evidence type="ECO:0000313" key="3">
    <source>
        <dbReference type="Proteomes" id="UP000324133"/>
    </source>
</evidence>
<dbReference type="RefSeq" id="WP_149091591.1">
    <property type="nucleotide sequence ID" value="NZ_VKKY01000002.1"/>
</dbReference>
<keyword evidence="3" id="KW-1185">Reference proteome</keyword>
<evidence type="ECO:0008006" key="4">
    <source>
        <dbReference type="Google" id="ProtNLM"/>
    </source>
</evidence>
<comment type="caution">
    <text evidence="2">The sequence shown here is derived from an EMBL/GenBank/DDBJ whole genome shotgun (WGS) entry which is preliminary data.</text>
</comment>
<feature type="signal peptide" evidence="1">
    <location>
        <begin position="1"/>
        <end position="22"/>
    </location>
</feature>
<gene>
    <name evidence="2" type="ORF">FOA19_14980</name>
</gene>
<keyword evidence="1" id="KW-0732">Signal</keyword>
<evidence type="ECO:0000313" key="2">
    <source>
        <dbReference type="EMBL" id="KAA3438533.1"/>
    </source>
</evidence>
<name>A0A5B6TQ33_9BACT</name>
<reference evidence="2 3" key="1">
    <citation type="submission" date="2019-07" db="EMBL/GenBank/DDBJ databases">
        <title>Rufibacter sp. nov., isolated from lake sediment.</title>
        <authorList>
            <person name="Qu J.-H."/>
        </authorList>
    </citation>
    <scope>NUCLEOTIDE SEQUENCE [LARGE SCALE GENOMIC DNA]</scope>
    <source>
        <strain evidence="2 3">NBS58-1</strain>
    </source>
</reference>
<dbReference type="OrthoDB" id="868093at2"/>
<sequence>MKKILSYIFVLALGCATLTSCYDEPDFIKDNTTPTGKGSVPVSGNDLIDLANGRIAIATAATAPNSYASGELISYELGFFSESPVKEINVYETIGAGTRTKVQTIPYKPAFSATDRQDTVVINYTVPQAPSKSVVKVETEILNENGLNLIRTFYVQVGLAQPTIAVKSVLNVPANGVTAEGDSVVFNIALNESTTELYRPLDSLRIYSTVEGQAEQLVRREALTGNTVTRNFGVKIPAGAAGKSITYRFVVVSRRPKMTASASSTLQVTMPSALSGQATGMVSFDNAAPDAAAYNLVTRTNVAATVSDTEKDLVVTSVSGSAFALGSKNETRFVKSTAAVYNAANHNSIAYQYLRGSASASATIANASVGDVYIAKLRGQNQFAIFTVTSITKAPGTGSPATMNFTVKYL</sequence>
<accession>A0A5B6TQ33</accession>
<dbReference type="EMBL" id="VKKY01000002">
    <property type="protein sequence ID" value="KAA3438533.1"/>
    <property type="molecule type" value="Genomic_DNA"/>
</dbReference>
<feature type="chain" id="PRO_5022832901" description="DUF4466 domain-containing protein" evidence="1">
    <location>
        <begin position="23"/>
        <end position="410"/>
    </location>
</feature>
<evidence type="ECO:0000256" key="1">
    <source>
        <dbReference type="SAM" id="SignalP"/>
    </source>
</evidence>
<protein>
    <recommendedName>
        <fullName evidence="4">DUF4466 domain-containing protein</fullName>
    </recommendedName>
</protein>
<organism evidence="2 3">
    <name type="scientific">Rufibacter hautae</name>
    <dbReference type="NCBI Taxonomy" id="2595005"/>
    <lineage>
        <taxon>Bacteria</taxon>
        <taxon>Pseudomonadati</taxon>
        <taxon>Bacteroidota</taxon>
        <taxon>Cytophagia</taxon>
        <taxon>Cytophagales</taxon>
        <taxon>Hymenobacteraceae</taxon>
        <taxon>Rufibacter</taxon>
    </lineage>
</organism>
<dbReference type="PROSITE" id="PS51257">
    <property type="entry name" value="PROKAR_LIPOPROTEIN"/>
    <property type="match status" value="1"/>
</dbReference>